<dbReference type="InterPro" id="IPR025235">
    <property type="entry name" value="DUF4178"/>
</dbReference>
<feature type="transmembrane region" description="Helical" evidence="1">
    <location>
        <begin position="426"/>
        <end position="444"/>
    </location>
</feature>
<proteinExistence type="predicted"/>
<feature type="domain" description="DUF4178" evidence="2">
    <location>
        <begin position="60"/>
        <end position="199"/>
    </location>
</feature>
<dbReference type="AlphaFoldDB" id="A0A6S6TVX0"/>
<protein>
    <recommendedName>
        <fullName evidence="2">DUF4178 domain-containing protein</fullName>
    </recommendedName>
</protein>
<name>A0A6S6TVX0_9BACT</name>
<evidence type="ECO:0000259" key="2">
    <source>
        <dbReference type="Pfam" id="PF13785"/>
    </source>
</evidence>
<accession>A0A6S6TVX0</accession>
<dbReference type="EMBL" id="CACVAX010000057">
    <property type="protein sequence ID" value="CAA6820373.1"/>
    <property type="molecule type" value="Genomic_DNA"/>
</dbReference>
<evidence type="ECO:0000313" key="3">
    <source>
        <dbReference type="EMBL" id="CAA6820373.1"/>
    </source>
</evidence>
<evidence type="ECO:0000256" key="1">
    <source>
        <dbReference type="SAM" id="Phobius"/>
    </source>
</evidence>
<keyword evidence="1" id="KW-1133">Transmembrane helix</keyword>
<feature type="transmembrane region" description="Helical" evidence="1">
    <location>
        <begin position="234"/>
        <end position="252"/>
    </location>
</feature>
<gene>
    <name evidence="3" type="ORF">HELGO_WM9085</name>
</gene>
<keyword evidence="1" id="KW-0812">Transmembrane</keyword>
<feature type="transmembrane region" description="Helical" evidence="1">
    <location>
        <begin position="381"/>
        <end position="399"/>
    </location>
</feature>
<organism evidence="3">
    <name type="scientific">uncultured Sulfurovum sp</name>
    <dbReference type="NCBI Taxonomy" id="269237"/>
    <lineage>
        <taxon>Bacteria</taxon>
        <taxon>Pseudomonadati</taxon>
        <taxon>Campylobacterota</taxon>
        <taxon>Epsilonproteobacteria</taxon>
        <taxon>Campylobacterales</taxon>
        <taxon>Sulfurovaceae</taxon>
        <taxon>Sulfurovum</taxon>
        <taxon>environmental samples</taxon>
    </lineage>
</organism>
<sequence>MHQVKSIKCTNCAAPLDLLGGGRVESITCAYCNSVLDLNDHYKVLSNFKNVRGRQKLPFKVGMQGKLKGIDYTIIGLISYVDTKYSSSTWTDFLLFSPLYGYAYLTYENGHLIYSKRNRTFPNFTWSELANHSIISVDGRAYKPFDKYDAKVTYVEGELTWIAKRHERTSFIDLIHPPFGISVEKTKSEVEYYLSEYLDSTMVYEAFNMEVQEKPQSFNVLKPFERPFLKSLSYIAYWVLFIVALLALAIYFDGSGTIIKNSSADNKAVQYDKFRINTNRYLVDLELRATTAKELNNFNLQIHKDKKIIFSLTPSSAYVFDSDTNSIQKKLHPWDKGSKKVRVSLNLEELGIYNLSVKPIDPKTKSTLFITIKEASSRLNYLVWFFIISIALWLVYKFYKWRYNLKVEEEKGDFVAHHTQENKGSHTLMIVLSIIFIAIIIAFGD</sequence>
<keyword evidence="1" id="KW-0472">Membrane</keyword>
<dbReference type="Pfam" id="PF13785">
    <property type="entry name" value="DUF4178"/>
    <property type="match status" value="1"/>
</dbReference>
<reference evidence="3" key="1">
    <citation type="submission" date="2020-01" db="EMBL/GenBank/DDBJ databases">
        <authorList>
            <person name="Meier V. D."/>
            <person name="Meier V D."/>
        </authorList>
    </citation>
    <scope>NUCLEOTIDE SEQUENCE</scope>
    <source>
        <strain evidence="3">HLG_WM_MAG_04</strain>
    </source>
</reference>